<comment type="caution">
    <text evidence="2">The sequence shown here is derived from an EMBL/GenBank/DDBJ whole genome shotgun (WGS) entry which is preliminary data.</text>
</comment>
<organism evidence="2 3">
    <name type="scientific">Kroppenstedtia guangzhouensis</name>
    <dbReference type="NCBI Taxonomy" id="1274356"/>
    <lineage>
        <taxon>Bacteria</taxon>
        <taxon>Bacillati</taxon>
        <taxon>Bacillota</taxon>
        <taxon>Bacilli</taxon>
        <taxon>Bacillales</taxon>
        <taxon>Thermoactinomycetaceae</taxon>
        <taxon>Kroppenstedtia</taxon>
    </lineage>
</organism>
<reference evidence="3" key="1">
    <citation type="journal article" date="2019" name="Int. J. Syst. Evol. Microbiol.">
        <title>The Global Catalogue of Microorganisms (GCM) 10K type strain sequencing project: providing services to taxonomists for standard genome sequencing and annotation.</title>
        <authorList>
            <consortium name="The Broad Institute Genomics Platform"/>
            <consortium name="The Broad Institute Genome Sequencing Center for Infectious Disease"/>
            <person name="Wu L."/>
            <person name="Ma J."/>
        </authorList>
    </citation>
    <scope>NUCLEOTIDE SEQUENCE [LARGE SCALE GENOMIC DNA]</scope>
    <source>
        <strain evidence="3">CGMCC 1.12404</strain>
    </source>
</reference>
<dbReference type="InterPro" id="IPR050982">
    <property type="entry name" value="Auxin_biosynth/cation_transpt"/>
</dbReference>
<evidence type="ECO:0008006" key="4">
    <source>
        <dbReference type="Google" id="ProtNLM"/>
    </source>
</evidence>
<accession>A0ABQ1GNY0</accession>
<evidence type="ECO:0000256" key="1">
    <source>
        <dbReference type="ARBA" id="ARBA00023002"/>
    </source>
</evidence>
<dbReference type="Pfam" id="PF13738">
    <property type="entry name" value="Pyr_redox_3"/>
    <property type="match status" value="1"/>
</dbReference>
<dbReference type="Proteomes" id="UP000617979">
    <property type="component" value="Unassembled WGS sequence"/>
</dbReference>
<dbReference type="PANTHER" id="PTHR43539">
    <property type="entry name" value="FLAVIN-BINDING MONOOXYGENASE-LIKE PROTEIN (AFU_ORTHOLOGUE AFUA_4G09220)"/>
    <property type="match status" value="1"/>
</dbReference>
<sequence>MYEVIVLGAGQAGLAAGYHLHNQKLDYVILEASEQTAGSWPKYYDSLTLFSPVQYSSLPGMDIPGGPDHYPTKDEVVRYLNQYREHFNLNVQTTKKAVEVGIIPIR</sequence>
<dbReference type="SUPFAM" id="SSF51905">
    <property type="entry name" value="FAD/NAD(P)-binding domain"/>
    <property type="match status" value="1"/>
</dbReference>
<dbReference type="Gene3D" id="3.50.50.60">
    <property type="entry name" value="FAD/NAD(P)-binding domain"/>
    <property type="match status" value="1"/>
</dbReference>
<dbReference type="PANTHER" id="PTHR43539:SF78">
    <property type="entry name" value="FLAVIN-CONTAINING MONOOXYGENASE"/>
    <property type="match status" value="1"/>
</dbReference>
<keyword evidence="3" id="KW-1185">Reference proteome</keyword>
<dbReference type="InterPro" id="IPR036188">
    <property type="entry name" value="FAD/NAD-bd_sf"/>
</dbReference>
<protein>
    <recommendedName>
        <fullName evidence="4">Flavoprotein involved in K+ transport</fullName>
    </recommendedName>
</protein>
<evidence type="ECO:0000313" key="2">
    <source>
        <dbReference type="EMBL" id="GGA47252.1"/>
    </source>
</evidence>
<name>A0ABQ1GNY0_9BACL</name>
<dbReference type="EMBL" id="BMEX01000005">
    <property type="protein sequence ID" value="GGA47252.1"/>
    <property type="molecule type" value="Genomic_DNA"/>
</dbReference>
<proteinExistence type="predicted"/>
<evidence type="ECO:0000313" key="3">
    <source>
        <dbReference type="Proteomes" id="UP000617979"/>
    </source>
</evidence>
<keyword evidence="1" id="KW-0560">Oxidoreductase</keyword>
<dbReference type="RefSeq" id="WP_229736022.1">
    <property type="nucleotide sequence ID" value="NZ_BMEX01000005.1"/>
</dbReference>
<gene>
    <name evidence="2" type="ORF">GCM10007416_20560</name>
</gene>